<dbReference type="NCBIfam" id="TIGR00254">
    <property type="entry name" value="GGDEF"/>
    <property type="match status" value="1"/>
</dbReference>
<feature type="domain" description="GGDEF" evidence="2">
    <location>
        <begin position="174"/>
        <end position="307"/>
    </location>
</feature>
<evidence type="ECO:0000313" key="3">
    <source>
        <dbReference type="EMBL" id="NOU92939.1"/>
    </source>
</evidence>
<dbReference type="InterPro" id="IPR029787">
    <property type="entry name" value="Nucleotide_cyclase"/>
</dbReference>
<accession>A0A972GR68</accession>
<dbReference type="EMBL" id="WHOD01000027">
    <property type="protein sequence ID" value="NOU92939.1"/>
    <property type="molecule type" value="Genomic_DNA"/>
</dbReference>
<dbReference type="RefSeq" id="WP_171651141.1">
    <property type="nucleotide sequence ID" value="NZ_WHOD01000027.1"/>
</dbReference>
<evidence type="ECO:0000259" key="1">
    <source>
        <dbReference type="PROSITE" id="PS50113"/>
    </source>
</evidence>
<dbReference type="PROSITE" id="PS50113">
    <property type="entry name" value="PAC"/>
    <property type="match status" value="1"/>
</dbReference>
<dbReference type="SMART" id="SM00267">
    <property type="entry name" value="GGDEF"/>
    <property type="match status" value="1"/>
</dbReference>
<organism evidence="3 4">
    <name type="scientific">Paenibacillus foliorum</name>
    <dbReference type="NCBI Taxonomy" id="2654974"/>
    <lineage>
        <taxon>Bacteria</taxon>
        <taxon>Bacillati</taxon>
        <taxon>Bacillota</taxon>
        <taxon>Bacilli</taxon>
        <taxon>Bacillales</taxon>
        <taxon>Paenibacillaceae</taxon>
        <taxon>Paenibacillus</taxon>
    </lineage>
</organism>
<dbReference type="SUPFAM" id="SSF55785">
    <property type="entry name" value="PYP-like sensor domain (PAS domain)"/>
    <property type="match status" value="1"/>
</dbReference>
<comment type="caution">
    <text evidence="3">The sequence shown here is derived from an EMBL/GenBank/DDBJ whole genome shotgun (WGS) entry which is preliminary data.</text>
</comment>
<proteinExistence type="predicted"/>
<dbReference type="Proteomes" id="UP000641588">
    <property type="component" value="Unassembled WGS sequence"/>
</dbReference>
<dbReference type="Pfam" id="PF08447">
    <property type="entry name" value="PAS_3"/>
    <property type="match status" value="1"/>
</dbReference>
<dbReference type="Gene3D" id="3.30.70.270">
    <property type="match status" value="1"/>
</dbReference>
<dbReference type="Gene3D" id="3.30.450.20">
    <property type="entry name" value="PAS domain"/>
    <property type="match status" value="1"/>
</dbReference>
<evidence type="ECO:0000313" key="4">
    <source>
        <dbReference type="Proteomes" id="UP000641588"/>
    </source>
</evidence>
<feature type="domain" description="PAC" evidence="1">
    <location>
        <begin position="90"/>
        <end position="142"/>
    </location>
</feature>
<dbReference type="Pfam" id="PF00990">
    <property type="entry name" value="GGDEF"/>
    <property type="match status" value="1"/>
</dbReference>
<dbReference type="InterPro" id="IPR000700">
    <property type="entry name" value="PAS-assoc_C"/>
</dbReference>
<dbReference type="AlphaFoldDB" id="A0A972GR68"/>
<sequence length="331" mass="38207">MMSQQPNDLIQVEALIKRPEMLSYILGQLSNRMYILDKDGTITYTVLTQQSILELVFISEPMSLFAYIHPDNQSVVKESLVELLTTNDKVSFECQWAVNDEEWSWIEAIIIPVKEADSSVYKYFLSIRSISEIKEREEQLSRLAYQDPLTEMPNRRAFEMYLQQAIANAKRYNQLMALFYMDIDDFKRINDQYGHETGDLLLKTFASRVKRCIREIDMLARLGGDEFVILLPRIDSVINAQRVAERIIASIQEGWKIGEHVLEATISMGVTVYPRDGDDAIRLLQNVDKALYQVKNNGRNGISFYNQNYIQASDSLGLELESQTTEFIKGR</sequence>
<dbReference type="InterPro" id="IPR035965">
    <property type="entry name" value="PAS-like_dom_sf"/>
</dbReference>
<dbReference type="InterPro" id="IPR043128">
    <property type="entry name" value="Rev_trsase/Diguanyl_cyclase"/>
</dbReference>
<reference evidence="3" key="1">
    <citation type="submission" date="2019-10" db="EMBL/GenBank/DDBJ databases">
        <title>Description of Paenibacillus glebae sp. nov.</title>
        <authorList>
            <person name="Carlier A."/>
            <person name="Qi S."/>
        </authorList>
    </citation>
    <scope>NUCLEOTIDE SEQUENCE</scope>
    <source>
        <strain evidence="3">LMG 31456</strain>
    </source>
</reference>
<name>A0A972GR68_9BACL</name>
<dbReference type="InterPro" id="IPR052163">
    <property type="entry name" value="DGC-Regulatory_Protein"/>
</dbReference>
<dbReference type="CDD" id="cd01949">
    <property type="entry name" value="GGDEF"/>
    <property type="match status" value="1"/>
</dbReference>
<dbReference type="PANTHER" id="PTHR46663:SF3">
    <property type="entry name" value="SLL0267 PROTEIN"/>
    <property type="match status" value="1"/>
</dbReference>
<gene>
    <name evidence="3" type="ORF">GC093_06780</name>
</gene>
<dbReference type="PROSITE" id="PS50887">
    <property type="entry name" value="GGDEF"/>
    <property type="match status" value="1"/>
</dbReference>
<protein>
    <submittedName>
        <fullName evidence="3">Diguanylate cyclase</fullName>
    </submittedName>
</protein>
<dbReference type="InterPro" id="IPR013655">
    <property type="entry name" value="PAS_fold_3"/>
</dbReference>
<dbReference type="InterPro" id="IPR000160">
    <property type="entry name" value="GGDEF_dom"/>
</dbReference>
<keyword evidence="4" id="KW-1185">Reference proteome</keyword>
<evidence type="ECO:0000259" key="2">
    <source>
        <dbReference type="PROSITE" id="PS50887"/>
    </source>
</evidence>
<dbReference type="CDD" id="cd00130">
    <property type="entry name" value="PAS"/>
    <property type="match status" value="1"/>
</dbReference>
<dbReference type="SUPFAM" id="SSF55073">
    <property type="entry name" value="Nucleotide cyclase"/>
    <property type="match status" value="1"/>
</dbReference>
<dbReference type="FunFam" id="3.30.70.270:FF:000001">
    <property type="entry name" value="Diguanylate cyclase domain protein"/>
    <property type="match status" value="1"/>
</dbReference>
<dbReference type="PANTHER" id="PTHR46663">
    <property type="entry name" value="DIGUANYLATE CYCLASE DGCT-RELATED"/>
    <property type="match status" value="1"/>
</dbReference>
<dbReference type="InterPro" id="IPR000014">
    <property type="entry name" value="PAS"/>
</dbReference>